<gene>
    <name evidence="3" type="ordered locus">Ferp_0371</name>
</gene>
<dbReference type="InterPro" id="IPR050144">
    <property type="entry name" value="AAE_transporter"/>
</dbReference>
<dbReference type="InterPro" id="IPR038078">
    <property type="entry name" value="PhoU-like_sf"/>
</dbReference>
<dbReference type="Pfam" id="PF01895">
    <property type="entry name" value="PhoU"/>
    <property type="match status" value="2"/>
</dbReference>
<feature type="coiled-coil region" evidence="1">
    <location>
        <begin position="232"/>
        <end position="259"/>
    </location>
</feature>
<dbReference type="RefSeq" id="WP_012964896.1">
    <property type="nucleotide sequence ID" value="NC_013849.1"/>
</dbReference>
<dbReference type="KEGG" id="fpl:Ferp_0371"/>
<evidence type="ECO:0000256" key="1">
    <source>
        <dbReference type="SAM" id="Coils"/>
    </source>
</evidence>
<sequence>MPRTVKDLIVEIRDKTELMVDLAYSAVLFDNEDIAEEVLELEEEVNELLNQLRIASILSARRIQDAEMVSSILQIAHSAHKISEAAGDIATLVLKGFKLSEEVVEQILLHSEETIVRATVSEDSELNGKTLGEVKLHTRTGMRVIAIKRGFEWIFDPKRDTKIYKGDVLFARGDISGVPEFFKIVECREIGEFKKPEIELEDLKIAVSILIDMKNLSELAVDLGYSSVIYYNEEVAHEVAFLENQIDELKYELQRWVVESGRHMKKSEDMKTLIALLEIAYSSELIADAAKGIAQIVLKKQEIHPIFKTAMEESDEVIVMLEVKDNSELAGKTLGETRVETKTGMHVVAIKRGNRWITRPTASTRIFAGDILIAKGTREGEQKLRELCSILELA</sequence>
<protein>
    <submittedName>
        <fullName evidence="3">TrkA-C domain protein</fullName>
    </submittedName>
</protein>
<dbReference type="PANTHER" id="PTHR30445:SF8">
    <property type="entry name" value="K(+)_H(+) ANTIPORTER SUBUNIT KHTT"/>
    <property type="match status" value="1"/>
</dbReference>
<dbReference type="GO" id="GO:0008324">
    <property type="term" value="F:monoatomic cation transmembrane transporter activity"/>
    <property type="evidence" value="ECO:0007669"/>
    <property type="project" value="InterPro"/>
</dbReference>
<proteinExistence type="predicted"/>
<dbReference type="HOGENOM" id="CLU_057266_0_0_2"/>
<evidence type="ECO:0000313" key="4">
    <source>
        <dbReference type="Proteomes" id="UP000002613"/>
    </source>
</evidence>
<dbReference type="eggNOG" id="arCOG01963">
    <property type="taxonomic scope" value="Archaea"/>
</dbReference>
<dbReference type="Gene3D" id="3.30.70.1450">
    <property type="entry name" value="Regulator of K+ conductance, C-terminal domain"/>
    <property type="match status" value="2"/>
</dbReference>
<name>D3S2L9_FERPA</name>
<dbReference type="Gene3D" id="1.20.58.220">
    <property type="entry name" value="Phosphate transport system protein phou homolog 2, domain 2"/>
    <property type="match status" value="2"/>
</dbReference>
<dbReference type="Pfam" id="PF02080">
    <property type="entry name" value="TrkA_C"/>
    <property type="match status" value="2"/>
</dbReference>
<keyword evidence="4" id="KW-1185">Reference proteome</keyword>
<dbReference type="PROSITE" id="PS51202">
    <property type="entry name" value="RCK_C"/>
    <property type="match status" value="2"/>
</dbReference>
<feature type="domain" description="RCK C-terminal" evidence="2">
    <location>
        <begin position="304"/>
        <end position="390"/>
    </location>
</feature>
<dbReference type="SUPFAM" id="SSF116726">
    <property type="entry name" value="TrkA C-terminal domain-like"/>
    <property type="match status" value="2"/>
</dbReference>
<dbReference type="AlphaFoldDB" id="D3S2L9"/>
<evidence type="ECO:0000313" key="3">
    <source>
        <dbReference type="EMBL" id="ADC64549.1"/>
    </source>
</evidence>
<dbReference type="PANTHER" id="PTHR30445">
    <property type="entry name" value="K(+)_H(+) ANTIPORTER SUBUNIT KHTT"/>
    <property type="match status" value="1"/>
</dbReference>
<dbReference type="InterPro" id="IPR036721">
    <property type="entry name" value="RCK_C_sf"/>
</dbReference>
<dbReference type="SUPFAM" id="SSF109755">
    <property type="entry name" value="PhoU-like"/>
    <property type="match status" value="2"/>
</dbReference>
<dbReference type="OrthoDB" id="85913at2157"/>
<dbReference type="PaxDb" id="589924-Ferp_0371"/>
<keyword evidence="1" id="KW-0175">Coiled coil</keyword>
<dbReference type="STRING" id="589924.Ferp_0371"/>
<dbReference type="GeneID" id="8777869"/>
<dbReference type="Proteomes" id="UP000002613">
    <property type="component" value="Chromosome"/>
</dbReference>
<dbReference type="InterPro" id="IPR026022">
    <property type="entry name" value="PhoU_dom"/>
</dbReference>
<dbReference type="GO" id="GO:0006813">
    <property type="term" value="P:potassium ion transport"/>
    <property type="evidence" value="ECO:0007669"/>
    <property type="project" value="InterPro"/>
</dbReference>
<evidence type="ECO:0000259" key="2">
    <source>
        <dbReference type="PROSITE" id="PS51202"/>
    </source>
</evidence>
<dbReference type="EMBL" id="CP001899">
    <property type="protein sequence ID" value="ADC64549.1"/>
    <property type="molecule type" value="Genomic_DNA"/>
</dbReference>
<reference evidence="3 4" key="2">
    <citation type="journal article" date="2011" name="Stand. Genomic Sci.">
        <title>Complete genome sequence of Ferroglobus placidus AEDII12DO.</title>
        <authorList>
            <person name="Anderson I."/>
            <person name="Risso C."/>
            <person name="Holmes D."/>
            <person name="Lucas S."/>
            <person name="Copeland A."/>
            <person name="Lapidus A."/>
            <person name="Cheng J.F."/>
            <person name="Bruce D."/>
            <person name="Goodwin L."/>
            <person name="Pitluck S."/>
            <person name="Saunders E."/>
            <person name="Brettin T."/>
            <person name="Detter J.C."/>
            <person name="Han C."/>
            <person name="Tapia R."/>
            <person name="Larimer F."/>
            <person name="Land M."/>
            <person name="Hauser L."/>
            <person name="Woyke T."/>
            <person name="Lovley D."/>
            <person name="Kyrpides N."/>
            <person name="Ivanova N."/>
        </authorList>
    </citation>
    <scope>NUCLEOTIDE SEQUENCE [LARGE SCALE GENOMIC DNA]</scope>
    <source>
        <strain evidence="4">DSM 10642 / AEDII12DO</strain>
    </source>
</reference>
<dbReference type="InterPro" id="IPR006037">
    <property type="entry name" value="RCK_C"/>
</dbReference>
<accession>D3S2L9</accession>
<organism evidence="3 4">
    <name type="scientific">Ferroglobus placidus (strain DSM 10642 / AEDII12DO)</name>
    <dbReference type="NCBI Taxonomy" id="589924"/>
    <lineage>
        <taxon>Archaea</taxon>
        <taxon>Methanobacteriati</taxon>
        <taxon>Methanobacteriota</taxon>
        <taxon>Archaeoglobi</taxon>
        <taxon>Archaeoglobales</taxon>
        <taxon>Archaeoglobaceae</taxon>
        <taxon>Ferroglobus</taxon>
    </lineage>
</organism>
<reference evidence="4" key="1">
    <citation type="submission" date="2010-02" db="EMBL/GenBank/DDBJ databases">
        <title>Complete sequence of Ferroglobus placidus DSM 10642.</title>
        <authorList>
            <consortium name="US DOE Joint Genome Institute"/>
            <person name="Lucas S."/>
            <person name="Copeland A."/>
            <person name="Lapidus A."/>
            <person name="Cheng J.-F."/>
            <person name="Bruce D."/>
            <person name="Goodwin L."/>
            <person name="Pitluck S."/>
            <person name="Saunders E."/>
            <person name="Brettin T."/>
            <person name="Detter J.C."/>
            <person name="Han C."/>
            <person name="Tapia R."/>
            <person name="Larimer F."/>
            <person name="Land M."/>
            <person name="Hauser L."/>
            <person name="Kyrpides N."/>
            <person name="Ivanova N."/>
            <person name="Holmes D."/>
            <person name="Lovley D."/>
            <person name="Kyrpides N."/>
            <person name="Anderson I.J."/>
            <person name="Woyke T."/>
        </authorList>
    </citation>
    <scope>NUCLEOTIDE SEQUENCE [LARGE SCALE GENOMIC DNA]</scope>
    <source>
        <strain evidence="4">DSM 10642 / AEDII12DO</strain>
    </source>
</reference>
<feature type="coiled-coil region" evidence="1">
    <location>
        <begin position="31"/>
        <end position="58"/>
    </location>
</feature>
<feature type="domain" description="RCK C-terminal" evidence="2">
    <location>
        <begin position="102"/>
        <end position="187"/>
    </location>
</feature>